<dbReference type="InterPro" id="IPR008969">
    <property type="entry name" value="CarboxyPept-like_regulatory"/>
</dbReference>
<dbReference type="GO" id="GO:0004180">
    <property type="term" value="F:carboxypeptidase activity"/>
    <property type="evidence" value="ECO:0007669"/>
    <property type="project" value="UniProtKB-KW"/>
</dbReference>
<dbReference type="Proteomes" id="UP000886335">
    <property type="component" value="Unassembled WGS sequence"/>
</dbReference>
<dbReference type="Pfam" id="PF13715">
    <property type="entry name" value="CarbopepD_reg_2"/>
    <property type="match status" value="1"/>
</dbReference>
<reference evidence="2" key="1">
    <citation type="journal article" date="2020" name="mSystems">
        <title>Genome- and Community-Level Interaction Insights into Carbon Utilization and Element Cycling Functions of Hydrothermarchaeota in Hydrothermal Sediment.</title>
        <authorList>
            <person name="Zhou Z."/>
            <person name="Liu Y."/>
            <person name="Xu W."/>
            <person name="Pan J."/>
            <person name="Luo Z.H."/>
            <person name="Li M."/>
        </authorList>
    </citation>
    <scope>NUCLEOTIDE SEQUENCE [LARGE SCALE GENOMIC DNA]</scope>
    <source>
        <strain evidence="2">SpSt-1181</strain>
    </source>
</reference>
<feature type="signal peptide" evidence="1">
    <location>
        <begin position="1"/>
        <end position="32"/>
    </location>
</feature>
<keyword evidence="2" id="KW-0378">Hydrolase</keyword>
<name>A0A831WNL0_PROAE</name>
<dbReference type="EMBL" id="DSBW01000077">
    <property type="protein sequence ID" value="HED30758.1"/>
    <property type="molecule type" value="Genomic_DNA"/>
</dbReference>
<sequence>MEHRHFPVSPLARSLFSVCLLMLLLVPQHLVAADTGSITGTVTDKTGGQAVIGASVMLETTTLGAATDFEGNYTISNIPAGSYAVKVTGEGYTPQTGTVTVTAGQATTFNLQLSETTIMASEIVVGAALY</sequence>
<keyword evidence="2" id="KW-0121">Carboxypeptidase</keyword>
<gene>
    <name evidence="2" type="ORF">ENN50_03510</name>
</gene>
<protein>
    <submittedName>
        <fullName evidence="2">Carboxypeptidase-like regulatory domain-containing protein</fullName>
    </submittedName>
</protein>
<keyword evidence="2" id="KW-0645">Protease</keyword>
<dbReference type="Gene3D" id="2.60.40.1120">
    <property type="entry name" value="Carboxypeptidase-like, regulatory domain"/>
    <property type="match status" value="1"/>
</dbReference>
<dbReference type="SUPFAM" id="SSF49464">
    <property type="entry name" value="Carboxypeptidase regulatory domain-like"/>
    <property type="match status" value="1"/>
</dbReference>
<comment type="caution">
    <text evidence="2">The sequence shown here is derived from an EMBL/GenBank/DDBJ whole genome shotgun (WGS) entry which is preliminary data.</text>
</comment>
<dbReference type="AlphaFoldDB" id="A0A831WNL0"/>
<evidence type="ECO:0000256" key="1">
    <source>
        <dbReference type="SAM" id="SignalP"/>
    </source>
</evidence>
<keyword evidence="1" id="KW-0732">Signal</keyword>
<feature type="non-terminal residue" evidence="2">
    <location>
        <position position="130"/>
    </location>
</feature>
<feature type="chain" id="PRO_5032791025" evidence="1">
    <location>
        <begin position="33"/>
        <end position="130"/>
    </location>
</feature>
<accession>A0A831WNL0</accession>
<evidence type="ECO:0000313" key="2">
    <source>
        <dbReference type="EMBL" id="HED30758.1"/>
    </source>
</evidence>
<organism evidence="2">
    <name type="scientific">Prosthecochloris aestuarii</name>
    <dbReference type="NCBI Taxonomy" id="1102"/>
    <lineage>
        <taxon>Bacteria</taxon>
        <taxon>Pseudomonadati</taxon>
        <taxon>Chlorobiota</taxon>
        <taxon>Chlorobiia</taxon>
        <taxon>Chlorobiales</taxon>
        <taxon>Chlorobiaceae</taxon>
        <taxon>Prosthecochloris</taxon>
    </lineage>
</organism>
<proteinExistence type="predicted"/>